<evidence type="ECO:0000259" key="11">
    <source>
        <dbReference type="PROSITE" id="PS50929"/>
    </source>
</evidence>
<evidence type="ECO:0000256" key="8">
    <source>
        <dbReference type="SAM" id="MobiDB-lite"/>
    </source>
</evidence>
<dbReference type="KEGG" id="ngr:NAEGRDRAFT_572"/>
<dbReference type="VEuPathDB" id="AmoebaDB:NAEGRDRAFT_572"/>
<dbReference type="PROSITE" id="PS50893">
    <property type="entry name" value="ABC_TRANSPORTER_2"/>
    <property type="match status" value="1"/>
</dbReference>
<dbReference type="InterPro" id="IPR017871">
    <property type="entry name" value="ABC_transporter-like_CS"/>
</dbReference>
<dbReference type="InterPro" id="IPR027417">
    <property type="entry name" value="P-loop_NTPase"/>
</dbReference>
<sequence>GDAKPFIHVMLTSLLWICGITALKTFRQFILDVIRVYWRRNLTYHTQRRYFENSNFYKMLLLDKRIDNPDQRITKDVENFVDMTCKLIESVFTGPITVFYYTVTVFMNLGWQGPLFCFVFFIIGSICNKLIISPIANLWFIQEKFEGNFRYTHALLRSNAESVAFYGGESNEKIKCNQKLKGVIKNRRKIVVWNLLLNGNMNLFGYVGSILAYVIVAISVFLIGGFIDANATAGEIAGKISVSSFQVMMLIYGFTTFIQTGANISELAGFTGRLGEMYEVMNEIEKDTELNNIGKVTEEHSLLESTTSNNNYQQESDRSGSTDTNDVNYIEFKNVSVSVPKGIREKYRTNHNLVENLSFKILPTQHTLIAGPSGCGKSSVLRILANLWPNNSGQIIKPSTTLGNSSKPNIFYVPQNPYISSGSLRDQITYPLKTPKRNVEDHPALLEAIQQSRLEYILERVHKKDWDGECNWNELLSPGEKQRLALARIFYHKPKFVILDEATSACDVNVEEMIYRDIIKQGSTVVSVGHRPTIVKFHTHMLRLN</sequence>
<proteinExistence type="inferred from homology"/>
<dbReference type="GeneID" id="8853421"/>
<keyword evidence="13" id="KW-1185">Reference proteome</keyword>
<dbReference type="GO" id="GO:0015910">
    <property type="term" value="P:long-chain fatty acid import into peroxisome"/>
    <property type="evidence" value="ECO:0007669"/>
    <property type="project" value="TreeGrafter"/>
</dbReference>
<dbReference type="PROSITE" id="PS50929">
    <property type="entry name" value="ABC_TM1F"/>
    <property type="match status" value="1"/>
</dbReference>
<organism evidence="13">
    <name type="scientific">Naegleria gruberi</name>
    <name type="common">Amoeba</name>
    <dbReference type="NCBI Taxonomy" id="5762"/>
    <lineage>
        <taxon>Eukaryota</taxon>
        <taxon>Discoba</taxon>
        <taxon>Heterolobosea</taxon>
        <taxon>Tetramitia</taxon>
        <taxon>Eutetramitia</taxon>
        <taxon>Vahlkampfiidae</taxon>
        <taxon>Naegleria</taxon>
    </lineage>
</organism>
<evidence type="ECO:0000256" key="9">
    <source>
        <dbReference type="SAM" id="Phobius"/>
    </source>
</evidence>
<feature type="transmembrane region" description="Helical" evidence="9">
    <location>
        <begin position="6"/>
        <end position="26"/>
    </location>
</feature>
<gene>
    <name evidence="12" type="ORF">NAEGRDRAFT_572</name>
</gene>
<dbReference type="Gene3D" id="1.20.1560.10">
    <property type="entry name" value="ABC transporter type 1, transmembrane domain"/>
    <property type="match status" value="1"/>
</dbReference>
<evidence type="ECO:0000256" key="4">
    <source>
        <dbReference type="ARBA" id="ARBA00022741"/>
    </source>
</evidence>
<feature type="domain" description="ABC transporter" evidence="10">
    <location>
        <begin position="330"/>
        <end position="545"/>
    </location>
</feature>
<dbReference type="Pfam" id="PF00005">
    <property type="entry name" value="ABC_tran"/>
    <property type="match status" value="1"/>
</dbReference>
<dbReference type="EMBL" id="GG738873">
    <property type="protein sequence ID" value="EFC43459.1"/>
    <property type="molecule type" value="Genomic_DNA"/>
</dbReference>
<feature type="non-terminal residue" evidence="12">
    <location>
        <position position="1"/>
    </location>
</feature>
<dbReference type="InterPro" id="IPR050835">
    <property type="entry name" value="ABC_transporter_sub-D"/>
</dbReference>
<dbReference type="GO" id="GO:0006635">
    <property type="term" value="P:fatty acid beta-oxidation"/>
    <property type="evidence" value="ECO:0007669"/>
    <property type="project" value="TreeGrafter"/>
</dbReference>
<feature type="non-terminal residue" evidence="12">
    <location>
        <position position="545"/>
    </location>
</feature>
<evidence type="ECO:0000256" key="1">
    <source>
        <dbReference type="ARBA" id="ARBA00008575"/>
    </source>
</evidence>
<dbReference type="OrthoDB" id="422637at2759"/>
<evidence type="ECO:0000256" key="7">
    <source>
        <dbReference type="ARBA" id="ARBA00023136"/>
    </source>
</evidence>
<dbReference type="GO" id="GO:0016887">
    <property type="term" value="F:ATP hydrolysis activity"/>
    <property type="evidence" value="ECO:0007669"/>
    <property type="project" value="InterPro"/>
</dbReference>
<dbReference type="Proteomes" id="UP000006671">
    <property type="component" value="Unassembled WGS sequence"/>
</dbReference>
<feature type="transmembrane region" description="Helical" evidence="9">
    <location>
        <begin position="203"/>
        <end position="224"/>
    </location>
</feature>
<dbReference type="SUPFAM" id="SSF90123">
    <property type="entry name" value="ABC transporter transmembrane region"/>
    <property type="match status" value="1"/>
</dbReference>
<comment type="similarity">
    <text evidence="1">Belongs to the ABC transporter superfamily. ABCD family. Peroxisomal fatty acyl CoA transporter (TC 3.A.1.203) subfamily.</text>
</comment>
<dbReference type="GO" id="GO:0005524">
    <property type="term" value="F:ATP binding"/>
    <property type="evidence" value="ECO:0007669"/>
    <property type="project" value="UniProtKB-KW"/>
</dbReference>
<feature type="compositionally biased region" description="Polar residues" evidence="8">
    <location>
        <begin position="304"/>
        <end position="314"/>
    </location>
</feature>
<evidence type="ECO:0000256" key="6">
    <source>
        <dbReference type="ARBA" id="ARBA00022989"/>
    </source>
</evidence>
<dbReference type="GO" id="GO:0140359">
    <property type="term" value="F:ABC-type transporter activity"/>
    <property type="evidence" value="ECO:0007669"/>
    <property type="project" value="InterPro"/>
</dbReference>
<dbReference type="InParanoid" id="D2VI66"/>
<keyword evidence="7 9" id="KW-0472">Membrane</keyword>
<evidence type="ECO:0000256" key="3">
    <source>
        <dbReference type="ARBA" id="ARBA00022692"/>
    </source>
</evidence>
<dbReference type="CDD" id="cd03223">
    <property type="entry name" value="ABCD_peroxisomal_ALDP"/>
    <property type="match status" value="1"/>
</dbReference>
<dbReference type="GO" id="GO:0042760">
    <property type="term" value="P:very long-chain fatty acid catabolic process"/>
    <property type="evidence" value="ECO:0007669"/>
    <property type="project" value="TreeGrafter"/>
</dbReference>
<reference evidence="12 13" key="1">
    <citation type="journal article" date="2010" name="Cell">
        <title>The genome of Naegleria gruberi illuminates early eukaryotic versatility.</title>
        <authorList>
            <person name="Fritz-Laylin L.K."/>
            <person name="Prochnik S.E."/>
            <person name="Ginger M.L."/>
            <person name="Dacks J.B."/>
            <person name="Carpenter M.L."/>
            <person name="Field M.C."/>
            <person name="Kuo A."/>
            <person name="Paredez A."/>
            <person name="Chapman J."/>
            <person name="Pham J."/>
            <person name="Shu S."/>
            <person name="Neupane R."/>
            <person name="Cipriano M."/>
            <person name="Mancuso J."/>
            <person name="Tu H."/>
            <person name="Salamov A."/>
            <person name="Lindquist E."/>
            <person name="Shapiro H."/>
            <person name="Lucas S."/>
            <person name="Grigoriev I.V."/>
            <person name="Cande W.Z."/>
            <person name="Fulton C."/>
            <person name="Rokhsar D.S."/>
            <person name="Dawson S.C."/>
        </authorList>
    </citation>
    <scope>NUCLEOTIDE SEQUENCE [LARGE SCALE GENOMIC DNA]</scope>
    <source>
        <strain evidence="12 13">NEG-M</strain>
    </source>
</reference>
<dbReference type="GO" id="GO:0005324">
    <property type="term" value="F:long-chain fatty acid transmembrane transporter activity"/>
    <property type="evidence" value="ECO:0007669"/>
    <property type="project" value="TreeGrafter"/>
</dbReference>
<feature type="transmembrane region" description="Helical" evidence="9">
    <location>
        <begin position="115"/>
        <end position="141"/>
    </location>
</feature>
<evidence type="ECO:0000256" key="2">
    <source>
        <dbReference type="ARBA" id="ARBA00022448"/>
    </source>
</evidence>
<feature type="region of interest" description="Disordered" evidence="8">
    <location>
        <begin position="304"/>
        <end position="325"/>
    </location>
</feature>
<dbReference type="GO" id="GO:0005778">
    <property type="term" value="C:peroxisomal membrane"/>
    <property type="evidence" value="ECO:0007669"/>
    <property type="project" value="TreeGrafter"/>
</dbReference>
<dbReference type="PROSITE" id="PS00211">
    <property type="entry name" value="ABC_TRANSPORTER_1"/>
    <property type="match status" value="1"/>
</dbReference>
<dbReference type="InterPro" id="IPR011527">
    <property type="entry name" value="ABC1_TM_dom"/>
</dbReference>
<dbReference type="PANTHER" id="PTHR11384">
    <property type="entry name" value="ATP-BINDING CASSETTE, SUB-FAMILY D MEMBER"/>
    <property type="match status" value="1"/>
</dbReference>
<dbReference type="RefSeq" id="XP_002676203.1">
    <property type="nucleotide sequence ID" value="XM_002676157.1"/>
</dbReference>
<dbReference type="SUPFAM" id="SSF52540">
    <property type="entry name" value="P-loop containing nucleoside triphosphate hydrolases"/>
    <property type="match status" value="1"/>
</dbReference>
<dbReference type="OMA" id="YNYQAYV"/>
<dbReference type="Gene3D" id="3.40.50.300">
    <property type="entry name" value="P-loop containing nucleotide triphosphate hydrolases"/>
    <property type="match status" value="1"/>
</dbReference>
<accession>D2VI66</accession>
<dbReference type="STRING" id="5762.D2VI66"/>
<dbReference type="AlphaFoldDB" id="D2VI66"/>
<keyword evidence="4" id="KW-0547">Nucleotide-binding</keyword>
<evidence type="ECO:0000259" key="10">
    <source>
        <dbReference type="PROSITE" id="PS50893"/>
    </source>
</evidence>
<keyword evidence="2" id="KW-0813">Transport</keyword>
<name>D2VI66_NAEGR</name>
<protein>
    <submittedName>
        <fullName evidence="12">Predicted protein</fullName>
    </submittedName>
</protein>
<evidence type="ECO:0000313" key="13">
    <source>
        <dbReference type="Proteomes" id="UP000006671"/>
    </source>
</evidence>
<keyword evidence="5" id="KW-0067">ATP-binding</keyword>
<dbReference type="PANTHER" id="PTHR11384:SF59">
    <property type="entry name" value="LYSOSOMAL COBALAMIN TRANSPORTER ABCD4"/>
    <property type="match status" value="1"/>
</dbReference>
<feature type="domain" description="ABC transmembrane type-1" evidence="11">
    <location>
        <begin position="1"/>
        <end position="221"/>
    </location>
</feature>
<dbReference type="InterPro" id="IPR036640">
    <property type="entry name" value="ABC1_TM_sf"/>
</dbReference>
<keyword evidence="6 9" id="KW-1133">Transmembrane helix</keyword>
<keyword evidence="3 9" id="KW-0812">Transmembrane</keyword>
<evidence type="ECO:0000313" key="12">
    <source>
        <dbReference type="EMBL" id="EFC43459.1"/>
    </source>
</evidence>
<dbReference type="Pfam" id="PF06472">
    <property type="entry name" value="ABC_membrane_2"/>
    <property type="match status" value="1"/>
</dbReference>
<dbReference type="eggNOG" id="KOG0060">
    <property type="taxonomic scope" value="Eukaryota"/>
</dbReference>
<evidence type="ECO:0000256" key="5">
    <source>
        <dbReference type="ARBA" id="ARBA00022840"/>
    </source>
</evidence>
<dbReference type="SMART" id="SM00382">
    <property type="entry name" value="AAA"/>
    <property type="match status" value="1"/>
</dbReference>
<dbReference type="InterPro" id="IPR003439">
    <property type="entry name" value="ABC_transporter-like_ATP-bd"/>
</dbReference>
<dbReference type="GO" id="GO:0007031">
    <property type="term" value="P:peroxisome organization"/>
    <property type="evidence" value="ECO:0007669"/>
    <property type="project" value="TreeGrafter"/>
</dbReference>
<dbReference type="InterPro" id="IPR003593">
    <property type="entry name" value="AAA+_ATPase"/>
</dbReference>